<evidence type="ECO:0000313" key="8">
    <source>
        <dbReference type="Proteomes" id="UP000034407"/>
    </source>
</evidence>
<protein>
    <recommendedName>
        <fullName evidence="6">Phosphatidylglycerol lysyltransferase</fullName>
        <ecNumber evidence="6">2.3.2.3</ecNumber>
    </recommendedName>
    <alternativeName>
        <fullName evidence="6">Lysylphosphatidylglycerol synthase</fullName>
    </alternativeName>
</protein>
<dbReference type="GO" id="GO:0046677">
    <property type="term" value="P:response to antibiotic"/>
    <property type="evidence" value="ECO:0007669"/>
    <property type="project" value="UniProtKB-KW"/>
</dbReference>
<evidence type="ECO:0000256" key="3">
    <source>
        <dbReference type="ARBA" id="ARBA00022692"/>
    </source>
</evidence>
<evidence type="ECO:0000256" key="6">
    <source>
        <dbReference type="RuleBase" id="RU363042"/>
    </source>
</evidence>
<keyword evidence="5 6" id="KW-0472">Membrane</keyword>
<dbReference type="RefSeq" id="WP_046823418.1">
    <property type="nucleotide sequence ID" value="NZ_LBBT01000237.1"/>
</dbReference>
<keyword evidence="6" id="KW-0808">Transferase</keyword>
<gene>
    <name evidence="6" type="primary">mprF</name>
    <name evidence="7" type="ORF">VN21_11575</name>
</gene>
<feature type="transmembrane region" description="Helical" evidence="6">
    <location>
        <begin position="130"/>
        <end position="151"/>
    </location>
</feature>
<dbReference type="NCBIfam" id="TIGR00374">
    <property type="entry name" value="flippase-like domain"/>
    <property type="match status" value="1"/>
</dbReference>
<evidence type="ECO:0000313" key="7">
    <source>
        <dbReference type="EMBL" id="KKY00872.1"/>
    </source>
</evidence>
<dbReference type="PANTHER" id="PTHR37693:SF1">
    <property type="entry name" value="INTEGRAL MEMBRANE PROTEIN"/>
    <property type="match status" value="1"/>
</dbReference>
<keyword evidence="4 6" id="KW-1133">Transmembrane helix</keyword>
<comment type="catalytic activity">
    <reaction evidence="6">
        <text>L-lysyl-tRNA(Lys) + a 1,2-diacyl-sn-glycero-3-phospho-(1'-sn-glycerol) = a 1,2-diacyl-sn-glycero-3-phospho-1'-(3'-O-L-lysyl)-sn-glycerol + tRNA(Lys)</text>
        <dbReference type="Rhea" id="RHEA:10668"/>
        <dbReference type="Rhea" id="RHEA-COMP:9696"/>
        <dbReference type="Rhea" id="RHEA-COMP:9697"/>
        <dbReference type="ChEBI" id="CHEBI:64716"/>
        <dbReference type="ChEBI" id="CHEBI:75792"/>
        <dbReference type="ChEBI" id="CHEBI:78442"/>
        <dbReference type="ChEBI" id="CHEBI:78529"/>
        <dbReference type="EC" id="2.3.2.3"/>
    </reaction>
</comment>
<comment type="function">
    <text evidence="6">Catalyzes the transfer of a lysyl group from L-lysyl-tRNA(Lys) to membrane-bound phosphatidylglycerol (PG), which produces lysylphosphatidylglycerol (LPG), a major component of the bacterial membrane with a positive net charge. LPG synthesis contributes to bacterial virulence as it is involved in the resistance mechanism against cationic antimicrobial peptides (CAMP) produces by the host's immune system (defensins, cathelicidins) and by the competing microorganisms.</text>
</comment>
<evidence type="ECO:0000256" key="1">
    <source>
        <dbReference type="ARBA" id="ARBA00004651"/>
    </source>
</evidence>
<dbReference type="InterPro" id="IPR022791">
    <property type="entry name" value="L-PG_synthase/AglD"/>
</dbReference>
<dbReference type="EC" id="2.3.2.3" evidence="6"/>
<dbReference type="Pfam" id="PF03706">
    <property type="entry name" value="LPG_synthase_TM"/>
    <property type="match status" value="1"/>
</dbReference>
<keyword evidence="8" id="KW-1185">Reference proteome</keyword>
<dbReference type="GO" id="GO:0005886">
    <property type="term" value="C:plasma membrane"/>
    <property type="evidence" value="ECO:0007669"/>
    <property type="project" value="UniProtKB-SubCell"/>
</dbReference>
<evidence type="ECO:0000256" key="2">
    <source>
        <dbReference type="ARBA" id="ARBA00022475"/>
    </source>
</evidence>
<dbReference type="EMBL" id="LBBT01000237">
    <property type="protein sequence ID" value="KKY00872.1"/>
    <property type="molecule type" value="Genomic_DNA"/>
</dbReference>
<keyword evidence="3 6" id="KW-0812">Transmembrane</keyword>
<keyword evidence="6" id="KW-0443">Lipid metabolism</keyword>
<comment type="subcellular location">
    <subcellularLocation>
        <location evidence="1 6">Cell membrane</location>
        <topology evidence="1 6">Multi-pass membrane protein</topology>
    </subcellularLocation>
</comment>
<comment type="caution">
    <text evidence="7">The sequence shown here is derived from an EMBL/GenBank/DDBJ whole genome shotgun (WGS) entry which is preliminary data.</text>
</comment>
<keyword evidence="2" id="KW-1003">Cell membrane</keyword>
<dbReference type="OrthoDB" id="9810654at2"/>
<dbReference type="GO" id="GO:0006629">
    <property type="term" value="P:lipid metabolic process"/>
    <property type="evidence" value="ECO:0007669"/>
    <property type="project" value="UniProtKB-KW"/>
</dbReference>
<dbReference type="Proteomes" id="UP000034407">
    <property type="component" value="Unassembled WGS sequence"/>
</dbReference>
<feature type="transmembrane region" description="Helical" evidence="6">
    <location>
        <begin position="313"/>
        <end position="333"/>
    </location>
</feature>
<dbReference type="PANTHER" id="PTHR37693">
    <property type="entry name" value="PHOSPHATIDYLGLYCEROL LYSYLTRANSFERASE"/>
    <property type="match status" value="1"/>
</dbReference>
<feature type="transmembrane region" description="Helical" evidence="6">
    <location>
        <begin position="157"/>
        <end position="181"/>
    </location>
</feature>
<feature type="transmembrane region" description="Helical" evidence="6">
    <location>
        <begin position="91"/>
        <end position="110"/>
    </location>
</feature>
<proteinExistence type="inferred from homology"/>
<dbReference type="GO" id="GO:0050071">
    <property type="term" value="F:phosphatidylglycerol lysyltransferase activity"/>
    <property type="evidence" value="ECO:0007669"/>
    <property type="project" value="UniProtKB-EC"/>
</dbReference>
<dbReference type="AlphaFoldDB" id="A0A0M3DHK5"/>
<comment type="similarity">
    <text evidence="6">Belongs to the LPG synthase family.</text>
</comment>
<feature type="transmembrane region" description="Helical" evidence="6">
    <location>
        <begin position="48"/>
        <end position="71"/>
    </location>
</feature>
<feature type="transmembrane region" description="Helical" evidence="6">
    <location>
        <begin position="12"/>
        <end position="36"/>
    </location>
</feature>
<dbReference type="PATRIC" id="fig|1629550.3.peg.1777"/>
<organism evidence="7 8">
    <name type="scientific">Paraclostridium benzoelyticum</name>
    <dbReference type="NCBI Taxonomy" id="1629550"/>
    <lineage>
        <taxon>Bacteria</taxon>
        <taxon>Bacillati</taxon>
        <taxon>Bacillota</taxon>
        <taxon>Clostridia</taxon>
        <taxon>Peptostreptococcales</taxon>
        <taxon>Peptostreptococcaceae</taxon>
        <taxon>Paraclostridium</taxon>
    </lineage>
</organism>
<reference evidence="7 8" key="1">
    <citation type="submission" date="2015-04" db="EMBL/GenBank/DDBJ databases">
        <title>Microcin producing Clostridium sp. JC272T.</title>
        <authorList>
            <person name="Jyothsna T."/>
            <person name="Sasikala C."/>
            <person name="Ramana C."/>
        </authorList>
    </citation>
    <scope>NUCLEOTIDE SEQUENCE [LARGE SCALE GENOMIC DNA]</scope>
    <source>
        <strain evidence="7 8">JC272</strain>
    </source>
</reference>
<name>A0A0M3DHK5_9FIRM</name>
<evidence type="ECO:0000256" key="4">
    <source>
        <dbReference type="ARBA" id="ARBA00022989"/>
    </source>
</evidence>
<evidence type="ECO:0000256" key="5">
    <source>
        <dbReference type="ARBA" id="ARBA00023136"/>
    </source>
</evidence>
<accession>A0A0M3DHK5</accession>
<keyword evidence="6" id="KW-0046">Antibiotic resistance</keyword>
<feature type="transmembrane region" description="Helical" evidence="6">
    <location>
        <begin position="234"/>
        <end position="256"/>
    </location>
</feature>
<sequence>MDILTKRQKDILQYTFLLFLIILTTYLVCTTLNINVLSKIIKIINLKYIALGFLCIIMYIILEAHILNIILNSIHKTKVKSLGFNIGTMGLYYNLVTPLASGSQPMQIYALTKSKVPVSKATAVIANKTVIFQTVVTLYCGILLFNHYIYLERELNSIVILVATGMIMNIFALSFGILIIYSPKKTKKIINIALNILKKIKIFKKLEDKQEIVNEFIDEYNYSIKLFLNDKKSLIKCLLFTIVQLTLYFSIAYCIYKSLSLNSQSYAHMLTLQAFLYMAVSPVPTPGNVGANEIAFFTIFKDVIPKELLGYSVFLYGIFIYYFVLLFCGIFTIRYHYKMKKIRKNETSSNINS</sequence>